<dbReference type="Proteomes" id="UP000789860">
    <property type="component" value="Unassembled WGS sequence"/>
</dbReference>
<comment type="caution">
    <text evidence="1">The sequence shown here is derived from an EMBL/GenBank/DDBJ whole genome shotgun (WGS) entry which is preliminary data.</text>
</comment>
<reference evidence="1" key="1">
    <citation type="submission" date="2021-06" db="EMBL/GenBank/DDBJ databases">
        <authorList>
            <person name="Kallberg Y."/>
            <person name="Tangrot J."/>
            <person name="Rosling A."/>
        </authorList>
    </citation>
    <scope>NUCLEOTIDE SEQUENCE</scope>
    <source>
        <strain evidence="1">AU212A</strain>
    </source>
</reference>
<proteinExistence type="predicted"/>
<keyword evidence="2" id="KW-1185">Reference proteome</keyword>
<evidence type="ECO:0000313" key="1">
    <source>
        <dbReference type="EMBL" id="CAG8478926.1"/>
    </source>
</evidence>
<protein>
    <submittedName>
        <fullName evidence="1">2705_t:CDS:1</fullName>
    </submittedName>
</protein>
<evidence type="ECO:0000313" key="2">
    <source>
        <dbReference type="Proteomes" id="UP000789860"/>
    </source>
</evidence>
<sequence length="386" mass="44785">MVDPVTSKTLFPKNDEFRFCLECGKERCSYGWCKDCETSYMISHFKTWTSYNEHIDKLIQRTQLNATQTCDYLEYIDFSQFDMIKYISKGGFATIYKAKWLEGPRWNWNDENQEWERSGPINVALKRLDNSHNIHLDFLVQIEEHCRCLQSGYLADCFGMTRDHTGCIMFVMRFYENGNIYEFLDKVKGIVTWRDIIDMLWGIASGLDRIHSEKRFHSNLHGGNLLIEDETISTDARIADVGLHGPSSGLRPWHDRPHDIELAKLICLENLRPEIDKVIKDIPNLYRELMIRCWDPLPSNRPTASELNNLLGKWIICICDDPNPSPISEEFFNAEEKRWDLIGNQLNNNSLSKTIIHPDAIYTSRLLYFPENCPDSESGCSGSESG</sequence>
<dbReference type="EMBL" id="CAJVPM010002037">
    <property type="protein sequence ID" value="CAG8478926.1"/>
    <property type="molecule type" value="Genomic_DNA"/>
</dbReference>
<name>A0ACA9KLJ0_9GLOM</name>
<accession>A0ACA9KLJ0</accession>
<gene>
    <name evidence="1" type="ORF">SCALOS_LOCUS2346</name>
</gene>
<organism evidence="1 2">
    <name type="scientific">Scutellospora calospora</name>
    <dbReference type="NCBI Taxonomy" id="85575"/>
    <lineage>
        <taxon>Eukaryota</taxon>
        <taxon>Fungi</taxon>
        <taxon>Fungi incertae sedis</taxon>
        <taxon>Mucoromycota</taxon>
        <taxon>Glomeromycotina</taxon>
        <taxon>Glomeromycetes</taxon>
        <taxon>Diversisporales</taxon>
        <taxon>Gigasporaceae</taxon>
        <taxon>Scutellospora</taxon>
    </lineage>
</organism>